<gene>
    <name evidence="4" type="ORF">NCTC13560_02880</name>
    <name evidence="3" type="ORF">SAMN05421682_10212</name>
</gene>
<dbReference type="AlphaFoldDB" id="A0A381FF15"/>
<organism evidence="4 6">
    <name type="scientific">Chryseobacterium indoltheticum</name>
    <dbReference type="NCBI Taxonomy" id="254"/>
    <lineage>
        <taxon>Bacteria</taxon>
        <taxon>Pseudomonadati</taxon>
        <taxon>Bacteroidota</taxon>
        <taxon>Flavobacteriia</taxon>
        <taxon>Flavobacteriales</taxon>
        <taxon>Weeksellaceae</taxon>
        <taxon>Chryseobacterium group</taxon>
        <taxon>Chryseobacterium</taxon>
    </lineage>
</organism>
<dbReference type="InterPro" id="IPR039422">
    <property type="entry name" value="MarR/SlyA-like"/>
</dbReference>
<dbReference type="Gene3D" id="1.10.10.10">
    <property type="entry name" value="Winged helix-like DNA-binding domain superfamily/Winged helix DNA-binding domain"/>
    <property type="match status" value="1"/>
</dbReference>
<keyword evidence="5" id="KW-1185">Reference proteome</keyword>
<dbReference type="CDD" id="cd00090">
    <property type="entry name" value="HTH_ARSR"/>
    <property type="match status" value="1"/>
</dbReference>
<dbReference type="Proteomes" id="UP000255231">
    <property type="component" value="Unassembled WGS sequence"/>
</dbReference>
<dbReference type="InterPro" id="IPR016181">
    <property type="entry name" value="Acyl_CoA_acyltransferase"/>
</dbReference>
<dbReference type="KEGG" id="cil:EG358_11205"/>
<dbReference type="OrthoDB" id="1431064at2"/>
<evidence type="ECO:0000313" key="4">
    <source>
        <dbReference type="EMBL" id="SUX45084.1"/>
    </source>
</evidence>
<proteinExistence type="predicted"/>
<name>A0A381FF15_9FLAO</name>
<sequence>MDIFNRTGKMALGSRLRLLTSKVTEDAAQIYELYNIAGFSPKWFPVFFVLSETEEKTITEIAKEIGHSQPSVTKIIKEMTKAGLVKDKLNSNDKRRNVVGLTTEGTSLAKKMIEEQCADIDVAIDEIINQATNNLWEALAEWEFLLEQKSLLKRVKDQKKLRESKDVTIVEYEPKYQSAFKALNEEWISTFFEMEEADYKALDNPKEYILDKGGKIFVALYKDEPYKDEPLGVCALIKMTDQNYDFEMAKMAVSPKAQGKNLGWLLGQTIIDSAKQLGASKIYLESNTILEPAINLYHKMGFEKIVGHQTPYKRCNIQMELNLEK</sequence>
<dbReference type="GO" id="GO:0003700">
    <property type="term" value="F:DNA-binding transcription factor activity"/>
    <property type="evidence" value="ECO:0007669"/>
    <property type="project" value="InterPro"/>
</dbReference>
<feature type="domain" description="HTH marR-type" evidence="1">
    <location>
        <begin position="9"/>
        <end position="157"/>
    </location>
</feature>
<evidence type="ECO:0000313" key="6">
    <source>
        <dbReference type="Proteomes" id="UP000255231"/>
    </source>
</evidence>
<dbReference type="InterPro" id="IPR000182">
    <property type="entry name" value="GNAT_dom"/>
</dbReference>
<dbReference type="SUPFAM" id="SSF55729">
    <property type="entry name" value="Acyl-CoA N-acyltransferases (Nat)"/>
    <property type="match status" value="1"/>
</dbReference>
<dbReference type="Pfam" id="PF00583">
    <property type="entry name" value="Acetyltransf_1"/>
    <property type="match status" value="1"/>
</dbReference>
<dbReference type="PANTHER" id="PTHR33164:SF101">
    <property type="entry name" value="TRANSCRIPTIONAL REPRESSOR MPRA"/>
    <property type="match status" value="1"/>
</dbReference>
<dbReference type="RefSeq" id="WP_076558074.1">
    <property type="nucleotide sequence ID" value="NZ_CP033929.1"/>
</dbReference>
<dbReference type="CDD" id="cd04301">
    <property type="entry name" value="NAT_SF"/>
    <property type="match status" value="1"/>
</dbReference>
<dbReference type="SMART" id="SM00347">
    <property type="entry name" value="HTH_MARR"/>
    <property type="match status" value="1"/>
</dbReference>
<dbReference type="PANTHER" id="PTHR33164">
    <property type="entry name" value="TRANSCRIPTIONAL REGULATOR, MARR FAMILY"/>
    <property type="match status" value="1"/>
</dbReference>
<evidence type="ECO:0000259" key="2">
    <source>
        <dbReference type="PROSITE" id="PS51186"/>
    </source>
</evidence>
<reference evidence="4 6" key="2">
    <citation type="submission" date="2018-06" db="EMBL/GenBank/DDBJ databases">
        <authorList>
            <consortium name="Pathogen Informatics"/>
            <person name="Doyle S."/>
        </authorList>
    </citation>
    <scope>NUCLEOTIDE SEQUENCE [LARGE SCALE GENOMIC DNA]</scope>
    <source>
        <strain evidence="4 6">NCTC13560</strain>
    </source>
</reference>
<dbReference type="Pfam" id="PF12802">
    <property type="entry name" value="MarR_2"/>
    <property type="match status" value="1"/>
</dbReference>
<protein>
    <submittedName>
        <fullName evidence="4">Transcriptional regulator SlyA</fullName>
    </submittedName>
    <submittedName>
        <fullName evidence="3">Transcriptional regulator, MarR family with acetyltransferase activity</fullName>
    </submittedName>
</protein>
<evidence type="ECO:0000259" key="1">
    <source>
        <dbReference type="PROSITE" id="PS50995"/>
    </source>
</evidence>
<reference evidence="3 5" key="1">
    <citation type="submission" date="2017-01" db="EMBL/GenBank/DDBJ databases">
        <authorList>
            <person name="Varghese N."/>
            <person name="Submissions S."/>
        </authorList>
    </citation>
    <scope>NUCLEOTIDE SEQUENCE [LARGE SCALE GENOMIC DNA]</scope>
    <source>
        <strain evidence="3 5">ATCC 27950</strain>
    </source>
</reference>
<evidence type="ECO:0000313" key="3">
    <source>
        <dbReference type="EMBL" id="SIQ01383.1"/>
    </source>
</evidence>
<dbReference type="InterPro" id="IPR036388">
    <property type="entry name" value="WH-like_DNA-bd_sf"/>
</dbReference>
<dbReference type="Gene3D" id="3.40.630.30">
    <property type="match status" value="1"/>
</dbReference>
<dbReference type="GO" id="GO:0006950">
    <property type="term" value="P:response to stress"/>
    <property type="evidence" value="ECO:0007669"/>
    <property type="project" value="TreeGrafter"/>
</dbReference>
<evidence type="ECO:0000313" key="5">
    <source>
        <dbReference type="Proteomes" id="UP000185725"/>
    </source>
</evidence>
<feature type="domain" description="N-acetyltransferase" evidence="2">
    <location>
        <begin position="178"/>
        <end position="324"/>
    </location>
</feature>
<dbReference type="EMBL" id="FTMF01000002">
    <property type="protein sequence ID" value="SIQ01383.1"/>
    <property type="molecule type" value="Genomic_DNA"/>
</dbReference>
<dbReference type="GeneID" id="303674270"/>
<dbReference type="InterPro" id="IPR000835">
    <property type="entry name" value="HTH_MarR-typ"/>
</dbReference>
<dbReference type="Proteomes" id="UP000185725">
    <property type="component" value="Unassembled WGS sequence"/>
</dbReference>
<dbReference type="InterPro" id="IPR011991">
    <property type="entry name" value="ArsR-like_HTH"/>
</dbReference>
<dbReference type="PROSITE" id="PS51186">
    <property type="entry name" value="GNAT"/>
    <property type="match status" value="1"/>
</dbReference>
<dbReference type="SUPFAM" id="SSF46785">
    <property type="entry name" value="Winged helix' DNA-binding domain"/>
    <property type="match status" value="1"/>
</dbReference>
<dbReference type="InterPro" id="IPR036390">
    <property type="entry name" value="WH_DNA-bd_sf"/>
</dbReference>
<accession>A0A381FF15</accession>
<dbReference type="PROSITE" id="PS50995">
    <property type="entry name" value="HTH_MARR_2"/>
    <property type="match status" value="1"/>
</dbReference>
<dbReference type="EMBL" id="UFVS01000001">
    <property type="protein sequence ID" value="SUX45084.1"/>
    <property type="molecule type" value="Genomic_DNA"/>
</dbReference>
<dbReference type="GO" id="GO:0016747">
    <property type="term" value="F:acyltransferase activity, transferring groups other than amino-acyl groups"/>
    <property type="evidence" value="ECO:0007669"/>
    <property type="project" value="InterPro"/>
</dbReference>